<dbReference type="Pfam" id="PF18980">
    <property type="entry name" value="DUF5716_C"/>
    <property type="match status" value="1"/>
</dbReference>
<dbReference type="RefSeq" id="WP_074730471.1">
    <property type="nucleotide sequence ID" value="NZ_FOGW01000008.1"/>
</dbReference>
<dbReference type="InterPro" id="IPR043770">
    <property type="entry name" value="DUF5716_C"/>
</dbReference>
<evidence type="ECO:0000259" key="1">
    <source>
        <dbReference type="Pfam" id="PF18980"/>
    </source>
</evidence>
<organism evidence="2 3">
    <name type="scientific">Lachnobacterium bovis</name>
    <dbReference type="NCBI Taxonomy" id="140626"/>
    <lineage>
        <taxon>Bacteria</taxon>
        <taxon>Bacillati</taxon>
        <taxon>Bacillota</taxon>
        <taxon>Clostridia</taxon>
        <taxon>Lachnospirales</taxon>
        <taxon>Lachnospiraceae</taxon>
        <taxon>Lachnobacterium</taxon>
    </lineage>
</organism>
<protein>
    <recommendedName>
        <fullName evidence="1">DUF5716 domain-containing protein</fullName>
    </recommendedName>
</protein>
<dbReference type="Proteomes" id="UP000182471">
    <property type="component" value="Unassembled WGS sequence"/>
</dbReference>
<keyword evidence="3" id="KW-1185">Reference proteome</keyword>
<name>A0A1H9RGH8_9FIRM</name>
<gene>
    <name evidence="2" type="ORF">SAMN02910429_00871</name>
</gene>
<proteinExistence type="predicted"/>
<dbReference type="EMBL" id="FOGW01000008">
    <property type="protein sequence ID" value="SER71818.1"/>
    <property type="molecule type" value="Genomic_DNA"/>
</dbReference>
<sequence length="427" mass="50003">MEIFNTRKIEDNNILTVENEYYIGIDLNSEYAMVSYYCSDLDTPETVSTTYGSDVYQIPLILAKNRNDTNWLYGEEAIKYIEREEEIFAVKDFFRIENMDKTYECFDEIYEGKDLLQIFLCKIINLPSKIFGLNQKPKVVISMKKIDRYIYEIFENIGFKLGYDNNTFKIIDYKESFYYYMINQSIQLFQNNVMLFFASRDTLEVYKLSKSNKTKPIIVDIDYKKVEQFTPGEDKEFCEFLKEQMSGQNVTSVYLVGNGFDGNWLLESIQFLCKGRRVFIGKNLFSKGACYTAMLKCKNSDINYVYFGENDFKFNLSIKVQNRNQMEFLTLISAGENYYEAKSTCEVILSKGNTVDFWKQLPECREAKIEAITLKDLPIREDKATRIKIVATPISNDSVDVYVEDMGFGDIYKSSNKSWHYIMKMPA</sequence>
<reference evidence="3" key="1">
    <citation type="submission" date="2016-10" db="EMBL/GenBank/DDBJ databases">
        <authorList>
            <person name="Varghese N."/>
            <person name="Submissions S."/>
        </authorList>
    </citation>
    <scope>NUCLEOTIDE SEQUENCE [LARGE SCALE GENOMIC DNA]</scope>
    <source>
        <strain evidence="3">S1b</strain>
    </source>
</reference>
<evidence type="ECO:0000313" key="2">
    <source>
        <dbReference type="EMBL" id="SER71818.1"/>
    </source>
</evidence>
<accession>A0A1H9RGH8</accession>
<dbReference type="AlphaFoldDB" id="A0A1H9RGH8"/>
<evidence type="ECO:0000313" key="3">
    <source>
        <dbReference type="Proteomes" id="UP000182471"/>
    </source>
</evidence>
<feature type="domain" description="DUF5716" evidence="1">
    <location>
        <begin position="138"/>
        <end position="424"/>
    </location>
</feature>